<gene>
    <name evidence="1" type="ORF">SAMN05920897_103116</name>
</gene>
<dbReference type="InterPro" id="IPR019657">
    <property type="entry name" value="ComFB"/>
</dbReference>
<sequence>MDFRDLYAFDELANEAERLVIDELERQLEGENAPDLGEDADGIVLDIAAYALNRVPPLYRANLLGRLYADSLKDEHEKTVREAVADAIAKVIG</sequence>
<dbReference type="EMBL" id="FTMS01000003">
    <property type="protein sequence ID" value="SIQ07303.1"/>
    <property type="molecule type" value="Genomic_DNA"/>
</dbReference>
<keyword evidence="2" id="KW-1185">Reference proteome</keyword>
<dbReference type="Proteomes" id="UP000186400">
    <property type="component" value="Unassembled WGS sequence"/>
</dbReference>
<organism evidence="1 2">
    <name type="scientific">Alkalispirochaeta americana</name>
    <dbReference type="NCBI Taxonomy" id="159291"/>
    <lineage>
        <taxon>Bacteria</taxon>
        <taxon>Pseudomonadati</taxon>
        <taxon>Spirochaetota</taxon>
        <taxon>Spirochaetia</taxon>
        <taxon>Spirochaetales</taxon>
        <taxon>Spirochaetaceae</taxon>
        <taxon>Alkalispirochaeta</taxon>
    </lineage>
</organism>
<dbReference type="STRING" id="159291.SAMN05920897_103116"/>
<dbReference type="Pfam" id="PF10719">
    <property type="entry name" value="ComFB"/>
    <property type="match status" value="1"/>
</dbReference>
<dbReference type="AlphaFoldDB" id="A0A1N6PSL7"/>
<dbReference type="RefSeq" id="WP_076487893.1">
    <property type="nucleotide sequence ID" value="NZ_FTMS01000003.1"/>
</dbReference>
<evidence type="ECO:0000313" key="2">
    <source>
        <dbReference type="Proteomes" id="UP000186400"/>
    </source>
</evidence>
<reference evidence="1 2" key="1">
    <citation type="submission" date="2017-01" db="EMBL/GenBank/DDBJ databases">
        <authorList>
            <person name="Mah S.A."/>
            <person name="Swanson W.J."/>
            <person name="Moy G.W."/>
            <person name="Vacquier V.D."/>
        </authorList>
    </citation>
    <scope>NUCLEOTIDE SEQUENCE [LARGE SCALE GENOMIC DNA]</scope>
    <source>
        <strain evidence="1 2">ASpG1</strain>
    </source>
</reference>
<proteinExistence type="predicted"/>
<evidence type="ECO:0000313" key="1">
    <source>
        <dbReference type="EMBL" id="SIQ07303.1"/>
    </source>
</evidence>
<accession>A0A1N6PSL7</accession>
<protein>
    <submittedName>
        <fullName evidence="1">Competence protein ComFB</fullName>
    </submittedName>
</protein>
<dbReference type="OrthoDB" id="5616024at2"/>
<name>A0A1N6PSL7_9SPIO</name>